<name>A0A1G2NAV4_9BACT</name>
<dbReference type="Proteomes" id="UP000176221">
    <property type="component" value="Unassembled WGS sequence"/>
</dbReference>
<reference evidence="2 3" key="1">
    <citation type="journal article" date="2016" name="Nat. Commun.">
        <title>Thousands of microbial genomes shed light on interconnected biogeochemical processes in an aquifer system.</title>
        <authorList>
            <person name="Anantharaman K."/>
            <person name="Brown C.T."/>
            <person name="Hug L.A."/>
            <person name="Sharon I."/>
            <person name="Castelle C.J."/>
            <person name="Probst A.J."/>
            <person name="Thomas B.C."/>
            <person name="Singh A."/>
            <person name="Wilkins M.J."/>
            <person name="Karaoz U."/>
            <person name="Brodie E.L."/>
            <person name="Williams K.H."/>
            <person name="Hubbard S.S."/>
            <person name="Banfield J.F."/>
        </authorList>
    </citation>
    <scope>NUCLEOTIDE SEQUENCE [LARGE SCALE GENOMIC DNA]</scope>
</reference>
<proteinExistence type="predicted"/>
<accession>A0A1G2NAV4</accession>
<gene>
    <name evidence="2" type="ORF">A2928_01315</name>
</gene>
<evidence type="ECO:0000313" key="2">
    <source>
        <dbReference type="EMBL" id="OHA33266.1"/>
    </source>
</evidence>
<dbReference type="STRING" id="1802319.A2928_01315"/>
<protein>
    <recommendedName>
        <fullName evidence="1">CYTH domain-containing protein</fullName>
    </recommendedName>
</protein>
<dbReference type="AlphaFoldDB" id="A0A1G2NAV4"/>
<comment type="caution">
    <text evidence="2">The sequence shown here is derived from an EMBL/GenBank/DDBJ whole genome shotgun (WGS) entry which is preliminary data.</text>
</comment>
<dbReference type="InterPro" id="IPR033469">
    <property type="entry name" value="CYTH-like_dom_sf"/>
</dbReference>
<dbReference type="Gene3D" id="2.40.320.10">
    <property type="entry name" value="Hypothetical Protein Pfu-838710-001"/>
    <property type="match status" value="1"/>
</dbReference>
<dbReference type="PROSITE" id="PS51707">
    <property type="entry name" value="CYTH"/>
    <property type="match status" value="1"/>
</dbReference>
<organism evidence="2 3">
    <name type="scientific">Candidatus Taylorbacteria bacterium RIFCSPLOWO2_01_FULL_45_15b</name>
    <dbReference type="NCBI Taxonomy" id="1802319"/>
    <lineage>
        <taxon>Bacteria</taxon>
        <taxon>Candidatus Tayloriibacteriota</taxon>
    </lineage>
</organism>
<dbReference type="EMBL" id="MHRX01000034">
    <property type="protein sequence ID" value="OHA33266.1"/>
    <property type="molecule type" value="Genomic_DNA"/>
</dbReference>
<dbReference type="SMART" id="SM01118">
    <property type="entry name" value="CYTH"/>
    <property type="match status" value="1"/>
</dbReference>
<dbReference type="InterPro" id="IPR023577">
    <property type="entry name" value="CYTH_domain"/>
</dbReference>
<evidence type="ECO:0000259" key="1">
    <source>
        <dbReference type="PROSITE" id="PS51707"/>
    </source>
</evidence>
<feature type="domain" description="CYTH" evidence="1">
    <location>
        <begin position="4"/>
        <end position="210"/>
    </location>
</feature>
<evidence type="ECO:0000313" key="3">
    <source>
        <dbReference type="Proteomes" id="UP000176221"/>
    </source>
</evidence>
<dbReference type="SUPFAM" id="SSF55154">
    <property type="entry name" value="CYTH-like phosphatases"/>
    <property type="match status" value="1"/>
</dbReference>
<sequence>MSSRYEIEIKSLLGDEQNAERLRQALLKNNKDAFVSKYRQLNHYFTGGNLLEFSKRIMSVLPASRHEAFSNIVSNGKNISVRTRDTDGRIILVIKASIDDTTSSNGISRMEFEHEMDMTLDELDRLLLSAGFEYQAKWSREREEYVHDGVNISIDKNAGYGYLAEFEKVITSATEAEKAKNELRSLMGTFGAEELAQDRLERMFAYYNANWREYYGTENTFIVE</sequence>